<dbReference type="KEGG" id="vg:22112184"/>
<accession>A0A075DXY1</accession>
<keyword evidence="2" id="KW-1185">Reference proteome</keyword>
<gene>
    <name evidence="1" type="ORF">vB_AbaP_Acibel007_52</name>
</gene>
<dbReference type="RefSeq" id="YP_009103263.1">
    <property type="nucleotide sequence ID" value="NC_025457.1"/>
</dbReference>
<dbReference type="EMBL" id="KJ473423">
    <property type="protein sequence ID" value="AHY26823.1"/>
    <property type="molecule type" value="Genomic_DNA"/>
</dbReference>
<dbReference type="Proteomes" id="UP000028860">
    <property type="component" value="Segment"/>
</dbReference>
<dbReference type="GeneID" id="22112184"/>
<name>A0A075DXY1_9CAUD</name>
<organism evidence="1 2">
    <name type="scientific">Acinetobacter phage vB_AbaP_Acibel007</name>
    <dbReference type="NCBI Taxonomy" id="1481187"/>
    <lineage>
        <taxon>Viruses</taxon>
        <taxon>Duplodnaviria</taxon>
        <taxon>Heunggongvirae</taxon>
        <taxon>Uroviricota</taxon>
        <taxon>Caudoviricetes</taxon>
        <taxon>Autographivirales</taxon>
        <taxon>Autoscriptoviridae</taxon>
        <taxon>Beijerinckvirinae</taxon>
        <taxon>Daemvirus</taxon>
        <taxon>Daemvirus acibel007</taxon>
    </lineage>
</organism>
<reference evidence="1 2" key="1">
    <citation type="journal article" date="2014" name="PLoS ONE">
        <title>Characterization of Newly Isolated Lytic Bacteriophages Active against Acinetobacter baumannii.</title>
        <authorList>
            <person name="Merabishvili M."/>
            <person name="Vandenheuvel D."/>
            <person name="Kropinski A.M."/>
            <person name="Mast J."/>
            <person name="De Vos D."/>
            <person name="Verbeken G."/>
            <person name="Noben J.P."/>
            <person name="Lavigne R."/>
            <person name="Vaneechoutte M."/>
            <person name="Pirnay J.P."/>
        </authorList>
    </citation>
    <scope>NUCLEOTIDE SEQUENCE [LARGE SCALE GENOMIC DNA]</scope>
</reference>
<protein>
    <submittedName>
        <fullName evidence="1">Uncharacterized protein</fullName>
    </submittedName>
</protein>
<evidence type="ECO:0000313" key="1">
    <source>
        <dbReference type="EMBL" id="AHY26823.1"/>
    </source>
</evidence>
<sequence length="39" mass="4416">MIDKEAVTKKLETINARIKDAQSILALLKALKEKSNVKY</sequence>
<evidence type="ECO:0000313" key="2">
    <source>
        <dbReference type="Proteomes" id="UP000028860"/>
    </source>
</evidence>
<proteinExistence type="predicted"/>